<evidence type="ECO:0000256" key="4">
    <source>
        <dbReference type="ARBA" id="ARBA00022989"/>
    </source>
</evidence>
<feature type="transmembrane region" description="Helical" evidence="8">
    <location>
        <begin position="472"/>
        <end position="496"/>
    </location>
</feature>
<dbReference type="PANTHER" id="PTHR24186:SF50">
    <property type="entry name" value="ANKYRIN REPEAT-CONTAINING PROTEIN ITN1-LIKE ISOFORM X1"/>
    <property type="match status" value="1"/>
</dbReference>
<dbReference type="SMART" id="SM00248">
    <property type="entry name" value="ANK"/>
    <property type="match status" value="8"/>
</dbReference>
<evidence type="ECO:0000256" key="3">
    <source>
        <dbReference type="ARBA" id="ARBA00022737"/>
    </source>
</evidence>
<keyword evidence="6 8" id="KW-0472">Membrane</keyword>
<evidence type="ECO:0000256" key="6">
    <source>
        <dbReference type="ARBA" id="ARBA00023136"/>
    </source>
</evidence>
<evidence type="ECO:0000313" key="10">
    <source>
        <dbReference type="EMBL" id="CAK9314847.1"/>
    </source>
</evidence>
<dbReference type="InterPro" id="IPR036770">
    <property type="entry name" value="Ankyrin_rpt-contain_sf"/>
</dbReference>
<dbReference type="Pfam" id="PF00023">
    <property type="entry name" value="Ank"/>
    <property type="match status" value="1"/>
</dbReference>
<comment type="subcellular location">
    <subcellularLocation>
        <location evidence="1">Membrane</location>
        <topology evidence="1">Multi-pass membrane protein</topology>
    </subcellularLocation>
</comment>
<dbReference type="EMBL" id="OZ021736">
    <property type="protein sequence ID" value="CAK9314847.1"/>
    <property type="molecule type" value="Genomic_DNA"/>
</dbReference>
<dbReference type="InterPro" id="IPR002110">
    <property type="entry name" value="Ankyrin_rpt"/>
</dbReference>
<dbReference type="Pfam" id="PF12796">
    <property type="entry name" value="Ank_2"/>
    <property type="match status" value="2"/>
</dbReference>
<evidence type="ECO:0000256" key="7">
    <source>
        <dbReference type="PROSITE-ProRule" id="PRU00023"/>
    </source>
</evidence>
<feature type="transmembrane region" description="Helical" evidence="8">
    <location>
        <begin position="432"/>
        <end position="452"/>
    </location>
</feature>
<evidence type="ECO:0000259" key="9">
    <source>
        <dbReference type="Pfam" id="PF13962"/>
    </source>
</evidence>
<keyword evidence="5 7" id="KW-0040">ANK repeat</keyword>
<protein>
    <recommendedName>
        <fullName evidence="9">PGG domain-containing protein</fullName>
    </recommendedName>
</protein>
<dbReference type="PANTHER" id="PTHR24186">
    <property type="entry name" value="PROTEIN PHOSPHATASE 1 REGULATORY SUBUNIT"/>
    <property type="match status" value="1"/>
</dbReference>
<accession>A0ABP0Y4E2</accession>
<organism evidence="10 11">
    <name type="scientific">Citrullus colocynthis</name>
    <name type="common">colocynth</name>
    <dbReference type="NCBI Taxonomy" id="252529"/>
    <lineage>
        <taxon>Eukaryota</taxon>
        <taxon>Viridiplantae</taxon>
        <taxon>Streptophyta</taxon>
        <taxon>Embryophyta</taxon>
        <taxon>Tracheophyta</taxon>
        <taxon>Spermatophyta</taxon>
        <taxon>Magnoliopsida</taxon>
        <taxon>eudicotyledons</taxon>
        <taxon>Gunneridae</taxon>
        <taxon>Pentapetalae</taxon>
        <taxon>rosids</taxon>
        <taxon>fabids</taxon>
        <taxon>Cucurbitales</taxon>
        <taxon>Cucurbitaceae</taxon>
        <taxon>Benincaseae</taxon>
        <taxon>Citrullus</taxon>
    </lineage>
</organism>
<dbReference type="Gene3D" id="1.25.40.20">
    <property type="entry name" value="Ankyrin repeat-containing domain"/>
    <property type="match status" value="2"/>
</dbReference>
<feature type="repeat" description="ANK" evidence="7">
    <location>
        <begin position="207"/>
        <end position="240"/>
    </location>
</feature>
<dbReference type="Pfam" id="PF13962">
    <property type="entry name" value="PGG"/>
    <property type="match status" value="1"/>
</dbReference>
<keyword evidence="4 8" id="KW-1133">Transmembrane helix</keyword>
<evidence type="ECO:0000256" key="1">
    <source>
        <dbReference type="ARBA" id="ARBA00004141"/>
    </source>
</evidence>
<dbReference type="PROSITE" id="PS50297">
    <property type="entry name" value="ANK_REP_REGION"/>
    <property type="match status" value="1"/>
</dbReference>
<evidence type="ECO:0000256" key="8">
    <source>
        <dbReference type="SAM" id="Phobius"/>
    </source>
</evidence>
<sequence length="591" mass="65181">MDPELFNAATNGDLDHLQILTPLQKSQLQFQLSPNQNTPLHVATEFRQLGFAKAVVGDCQQLLWLQNGAGDTALHVAARKALVEFVEFFIGFGSGLLRMVNFDGDTALHCAARIGSSKCVEKIVEAESELCGAVNNNGESPLYLAVAAGYWEVPQVIIGKAESLASYKGANGLTALHPTLFYPNYDFETIKSFVEWRKEMINKQDCLGLTPLHYASLYGRTKAINVFLQKESSSIYIVDNNGESALHIAAFEGHSDAVEEILKCCPDSCYLVDNKGRTALHAAVLGDQRKVVKLILGRPMQGRVMNKADGDGNMALHLAAFYKLYDIIEILATCKNVDLNVKNKDFLTALDIFNKHDQEGLRASVIRKLLEGSTGVMTMQHLAEKSIKKMNQEITIIDDDDDDSNQVGMGKTDGIISMEVKKSSSYTEKQKALEVNLLVATLVATVAFAAGFSMPGGYFENIGLSILISKPAFKVFVVFNTIAFCCSVFAVLLHFHTSITDHYQRVRYMGISVIFTSIAIVAMVIAFASGTFVVLENSKPFSLTPFVICGGFAFLYFAIPFCDPGVEGYPFLHRPQRFIRGKIVQYVRYEE</sequence>
<proteinExistence type="predicted"/>
<dbReference type="Proteomes" id="UP001642487">
    <property type="component" value="Chromosome 2"/>
</dbReference>
<keyword evidence="3" id="KW-0677">Repeat</keyword>
<evidence type="ECO:0000256" key="2">
    <source>
        <dbReference type="ARBA" id="ARBA00022692"/>
    </source>
</evidence>
<dbReference type="SUPFAM" id="SSF48403">
    <property type="entry name" value="Ankyrin repeat"/>
    <property type="match status" value="1"/>
</dbReference>
<evidence type="ECO:0000256" key="5">
    <source>
        <dbReference type="ARBA" id="ARBA00023043"/>
    </source>
</evidence>
<keyword evidence="11" id="KW-1185">Reference proteome</keyword>
<feature type="domain" description="PGG" evidence="9">
    <location>
        <begin position="430"/>
        <end position="534"/>
    </location>
</feature>
<dbReference type="PROSITE" id="PS50088">
    <property type="entry name" value="ANK_REPEAT"/>
    <property type="match status" value="2"/>
</dbReference>
<gene>
    <name evidence="10" type="ORF">CITCOLO1_LOCUS6619</name>
</gene>
<feature type="repeat" description="ANK" evidence="7">
    <location>
        <begin position="241"/>
        <end position="263"/>
    </location>
</feature>
<dbReference type="InterPro" id="IPR026961">
    <property type="entry name" value="PGG_dom"/>
</dbReference>
<feature type="transmembrane region" description="Helical" evidence="8">
    <location>
        <begin position="541"/>
        <end position="559"/>
    </location>
</feature>
<feature type="transmembrane region" description="Helical" evidence="8">
    <location>
        <begin position="508"/>
        <end position="535"/>
    </location>
</feature>
<name>A0ABP0Y4E2_9ROSI</name>
<keyword evidence="2 8" id="KW-0812">Transmembrane</keyword>
<reference evidence="10 11" key="1">
    <citation type="submission" date="2024-03" db="EMBL/GenBank/DDBJ databases">
        <authorList>
            <person name="Gkanogiannis A."/>
            <person name="Becerra Lopez-Lavalle L."/>
        </authorList>
    </citation>
    <scope>NUCLEOTIDE SEQUENCE [LARGE SCALE GENOMIC DNA]</scope>
</reference>
<evidence type="ECO:0000313" key="11">
    <source>
        <dbReference type="Proteomes" id="UP001642487"/>
    </source>
</evidence>